<evidence type="ECO:0000313" key="1">
    <source>
        <dbReference type="EMBL" id="ACV07720.1"/>
    </source>
</evidence>
<evidence type="ECO:0000313" key="2">
    <source>
        <dbReference type="Proteomes" id="UP000000628"/>
    </source>
</evidence>
<dbReference type="EMBL" id="CP001706">
    <property type="protein sequence ID" value="ACV07720.1"/>
    <property type="molecule type" value="Genomic_DNA"/>
</dbReference>
<dbReference type="Proteomes" id="UP000000628">
    <property type="component" value="Chromosome"/>
</dbReference>
<organism evidence="1 2">
    <name type="scientific">Jonesia denitrificans (strain ATCC 14870 / DSM 20603 / BCRC 15368 / CIP 55.134 / JCM 11481 / NBRC 15587 / NCTC 10816 / Prevot 55134)</name>
    <name type="common">Listeria denitrificans</name>
    <dbReference type="NCBI Taxonomy" id="471856"/>
    <lineage>
        <taxon>Bacteria</taxon>
        <taxon>Bacillati</taxon>
        <taxon>Actinomycetota</taxon>
        <taxon>Actinomycetes</taxon>
        <taxon>Micrococcales</taxon>
        <taxon>Jonesiaceae</taxon>
        <taxon>Jonesia</taxon>
    </lineage>
</organism>
<gene>
    <name evidence="1" type="ordered locus">Jden_0041</name>
</gene>
<dbReference type="KEGG" id="jde:Jden_0041"/>
<dbReference type="HOGENOM" id="CLU_3200854_0_0_11"/>
<protein>
    <submittedName>
        <fullName evidence="1">Uncharacterized protein</fullName>
    </submittedName>
</protein>
<proteinExistence type="predicted"/>
<sequence length="45" mass="4834">MHKKIDGKIVNTSRSVDTASGKKSIAEVGTVNSPGLSGNYYYRTC</sequence>
<accession>C7R542</accession>
<dbReference type="AlphaFoldDB" id="C7R542"/>
<reference evidence="1 2" key="1">
    <citation type="journal article" date="2009" name="Stand. Genomic Sci.">
        <title>Complete genome sequence of Jonesia denitrificans type strain (Prevot 55134).</title>
        <authorList>
            <person name="Pukall R."/>
            <person name="Gehrich-Schroter G."/>
            <person name="Lapidus A."/>
            <person name="Nolan M."/>
            <person name="Glavina Del Rio T."/>
            <person name="Lucas S."/>
            <person name="Chen F."/>
            <person name="Tice H."/>
            <person name="Pitluck S."/>
            <person name="Cheng J.F."/>
            <person name="Copeland A."/>
            <person name="Saunders E."/>
            <person name="Brettin T."/>
            <person name="Detter J.C."/>
            <person name="Bruce D."/>
            <person name="Goodwin L."/>
            <person name="Pati A."/>
            <person name="Ivanova N."/>
            <person name="Mavromatis K."/>
            <person name="Ovchinnikova G."/>
            <person name="Chen A."/>
            <person name="Palaniappan K."/>
            <person name="Land M."/>
            <person name="Hauser L."/>
            <person name="Chang Y.J."/>
            <person name="Jeffries C.D."/>
            <person name="Chain P."/>
            <person name="Goker M."/>
            <person name="Bristow J."/>
            <person name="Eisen J.A."/>
            <person name="Markowitz V."/>
            <person name="Hugenholtz P."/>
            <person name="Kyrpides N.C."/>
            <person name="Klenk H.P."/>
            <person name="Han C."/>
        </authorList>
    </citation>
    <scope>NUCLEOTIDE SEQUENCE [LARGE SCALE GENOMIC DNA]</scope>
    <source>
        <strain evidence="2">ATCC 14870 / DSM 20603 / BCRC 15368 / CIP 55.134 / JCM 11481 / NBRC 15587 / NCTC 10816 / Prevot 55134</strain>
    </source>
</reference>
<keyword evidence="2" id="KW-1185">Reference proteome</keyword>
<dbReference type="STRING" id="471856.Jden_0041"/>
<name>C7R542_JONDD</name>